<dbReference type="Proteomes" id="UP000288716">
    <property type="component" value="Unassembled WGS sequence"/>
</dbReference>
<gene>
    <name evidence="1" type="ORF">B4U80_02426</name>
</gene>
<reference evidence="1 2" key="1">
    <citation type="journal article" date="2018" name="Gigascience">
        <title>Genomes of trombidid mites reveal novel predicted allergens and laterally-transferred genes associated with secondary metabolism.</title>
        <authorList>
            <person name="Dong X."/>
            <person name="Chaisiri K."/>
            <person name="Xia D."/>
            <person name="Armstrong S.D."/>
            <person name="Fang Y."/>
            <person name="Donnelly M.J."/>
            <person name="Kadowaki T."/>
            <person name="McGarry J.W."/>
            <person name="Darby A.C."/>
            <person name="Makepeace B.L."/>
        </authorList>
    </citation>
    <scope>NUCLEOTIDE SEQUENCE [LARGE SCALE GENOMIC DNA]</scope>
    <source>
        <strain evidence="1">UoL-UT</strain>
    </source>
</reference>
<dbReference type="VEuPathDB" id="VectorBase:LDEU009568"/>
<dbReference type="EMBL" id="NCKV01008715">
    <property type="protein sequence ID" value="RWS22472.1"/>
    <property type="molecule type" value="Genomic_DNA"/>
</dbReference>
<protein>
    <submittedName>
        <fullName evidence="1">Oxidoreductase-like protein</fullName>
    </submittedName>
</protein>
<dbReference type="AlphaFoldDB" id="A0A443S4L5"/>
<sequence length="74" mass="8180">MADTKFLNHMGLDEDMVNDMKKAYAEVNPLGRIGRPIDVANLIAFLASENACYINGVDYVVDGGALYENWPSLE</sequence>
<dbReference type="Pfam" id="PF13561">
    <property type="entry name" value="adh_short_C2"/>
    <property type="match status" value="1"/>
</dbReference>
<organism evidence="1 2">
    <name type="scientific">Leptotrombidium deliense</name>
    <dbReference type="NCBI Taxonomy" id="299467"/>
    <lineage>
        <taxon>Eukaryota</taxon>
        <taxon>Metazoa</taxon>
        <taxon>Ecdysozoa</taxon>
        <taxon>Arthropoda</taxon>
        <taxon>Chelicerata</taxon>
        <taxon>Arachnida</taxon>
        <taxon>Acari</taxon>
        <taxon>Acariformes</taxon>
        <taxon>Trombidiformes</taxon>
        <taxon>Prostigmata</taxon>
        <taxon>Anystina</taxon>
        <taxon>Parasitengona</taxon>
        <taxon>Trombiculoidea</taxon>
        <taxon>Trombiculidae</taxon>
        <taxon>Leptotrombidium</taxon>
    </lineage>
</organism>
<dbReference type="OrthoDB" id="6511868at2759"/>
<keyword evidence="2" id="KW-1185">Reference proteome</keyword>
<evidence type="ECO:0000313" key="2">
    <source>
        <dbReference type="Proteomes" id="UP000288716"/>
    </source>
</evidence>
<name>A0A443S4L5_9ACAR</name>
<accession>A0A443S4L5</accession>
<dbReference type="Gene3D" id="3.40.50.720">
    <property type="entry name" value="NAD(P)-binding Rossmann-like Domain"/>
    <property type="match status" value="1"/>
</dbReference>
<dbReference type="InterPro" id="IPR036291">
    <property type="entry name" value="NAD(P)-bd_dom_sf"/>
</dbReference>
<dbReference type="InterPro" id="IPR002347">
    <property type="entry name" value="SDR_fam"/>
</dbReference>
<proteinExistence type="predicted"/>
<dbReference type="SUPFAM" id="SSF51735">
    <property type="entry name" value="NAD(P)-binding Rossmann-fold domains"/>
    <property type="match status" value="1"/>
</dbReference>
<comment type="caution">
    <text evidence="1">The sequence shown here is derived from an EMBL/GenBank/DDBJ whole genome shotgun (WGS) entry which is preliminary data.</text>
</comment>
<evidence type="ECO:0000313" key="1">
    <source>
        <dbReference type="EMBL" id="RWS22472.1"/>
    </source>
</evidence>